<feature type="signal peptide" evidence="8">
    <location>
        <begin position="1"/>
        <end position="30"/>
    </location>
</feature>
<accession>A0A840TVI3</accession>
<keyword evidence="3 7" id="KW-1134">Transmembrane beta strand</keyword>
<dbReference type="Gene3D" id="2.40.170.20">
    <property type="entry name" value="TonB-dependent receptor, beta-barrel domain"/>
    <property type="match status" value="1"/>
</dbReference>
<dbReference type="InterPro" id="IPR023996">
    <property type="entry name" value="TonB-dep_OMP_SusC/RagA"/>
</dbReference>
<sequence>MKQNSTQHQAARCLMTLAFVSGLCLFKAEASSSTYSTTTSSVKSGPSATVVSTVNDDRRITGKITSSTDGTPMPGVNVILKGTQIGTTSDASGNYTLTVSTANPVLVFSYIGYETQEIAVGNQSIINMALVESVETLQEAVVTALGIKREEKSLGYSVGKVDGKELNRVVQENVLNGMAGKVAGVTISSTGGTGSSVSMVIRGATSLSSDNQPLFVVDGVPIANTLNNVSQVGNDNRADFGNAISNLNPDDIENISILKGPSAAALYGSRAGNGVVLITTKSGAKAKKMTVNVNSNTVFDRPFKFLKWQTRFGSGQFSAIPPAVSGNPLTNPFGKLIEENVGATYGAELDRGYEEVQWNSPLGPDGKPVRMPLVSHPDNVRNFVQTGITTTNGVSIANSTEQVNYRLSYSNMQHTGIIPNSDLFRNSLNLNTSVKVSDKVRVSSNIDLSRSNSNNRPAGNRGANPLEWAYNVSPHINILDLKDYWIPGQEGLQQRSQFRGVYNNPYFLANEVNNGFNRDRVFGNVRADWQITPAFSLMGRYALDTYNERREMKIANSYTNDPRGAYGIINIGNFESNADFLGTYQKDFNDFSISLSAGGNARYQKGTNVVNATRGGTGLIVPGVYTIQNIAPANLDYNSSWFQRAIYSAYGLANIGFKDMIFLDVTARNDWSSTLPAANRSYFYPSASLSVVLNEMIPMTNYVSLFKLRGGIAQVGNDANPYMLLGTLGNAGAWDGVPRLTTPGTLLISDLKPEIVTSYEAGLDLNLFNNRLRFAGTYYMVENRNQILSAKLPPSSGYTSKNINAGLLVSKGLEFSLGGTPLQRNNWRWDINTNLTRNRTTIKELSDDLPYYTLWTDAKGGAWTYVGEEIGDIYDAQIITVTDRESPYFGYPILDQTGKWQSIDAINTRNKIGNFNPKFIMGMQTTLSYKGFSLGMSFDWRNGGDFVSQTYRYGEENGRSQLFLDKLINPNGLEGQALRDYLVANQEELIKINGNYFPLVGGPTPEDGGYPFKYGPYTLPHGGVFIPGVIATGYDANGNPTGFKENLGGPGTTILPFAGSTAWSFTRAFLYDASYLKLREISFGYDLPQGLVKKLGMQNASVAVYSRNIILWTAAKINIDPETAFQLESGVQGGGTQFKQGIERYNVNPWVIPIGFKVGLTF</sequence>
<organism evidence="10 11">
    <name type="scientific">Rhabdobacter roseus</name>
    <dbReference type="NCBI Taxonomy" id="1655419"/>
    <lineage>
        <taxon>Bacteria</taxon>
        <taxon>Pseudomonadati</taxon>
        <taxon>Bacteroidota</taxon>
        <taxon>Cytophagia</taxon>
        <taxon>Cytophagales</taxon>
        <taxon>Cytophagaceae</taxon>
        <taxon>Rhabdobacter</taxon>
    </lineage>
</organism>
<dbReference type="InterPro" id="IPR012910">
    <property type="entry name" value="Plug_dom"/>
</dbReference>
<dbReference type="InterPro" id="IPR023997">
    <property type="entry name" value="TonB-dep_OMP_SusC/RagA_CS"/>
</dbReference>
<evidence type="ECO:0000256" key="8">
    <source>
        <dbReference type="SAM" id="SignalP"/>
    </source>
</evidence>
<evidence type="ECO:0000259" key="9">
    <source>
        <dbReference type="Pfam" id="PF07715"/>
    </source>
</evidence>
<evidence type="ECO:0000313" key="11">
    <source>
        <dbReference type="Proteomes" id="UP000557307"/>
    </source>
</evidence>
<dbReference type="Pfam" id="PF13715">
    <property type="entry name" value="CarbopepD_reg_2"/>
    <property type="match status" value="1"/>
</dbReference>
<dbReference type="SUPFAM" id="SSF49464">
    <property type="entry name" value="Carboxypeptidase regulatory domain-like"/>
    <property type="match status" value="1"/>
</dbReference>
<evidence type="ECO:0000256" key="4">
    <source>
        <dbReference type="ARBA" id="ARBA00022692"/>
    </source>
</evidence>
<comment type="caution">
    <text evidence="10">The sequence shown here is derived from an EMBL/GenBank/DDBJ whole genome shotgun (WGS) entry which is preliminary data.</text>
</comment>
<evidence type="ECO:0000256" key="7">
    <source>
        <dbReference type="PROSITE-ProRule" id="PRU01360"/>
    </source>
</evidence>
<dbReference type="PROSITE" id="PS52016">
    <property type="entry name" value="TONB_DEPENDENT_REC_3"/>
    <property type="match status" value="1"/>
</dbReference>
<dbReference type="RefSeq" id="WP_246439988.1">
    <property type="nucleotide sequence ID" value="NZ_JACHGF010000003.1"/>
</dbReference>
<dbReference type="AlphaFoldDB" id="A0A840TVI3"/>
<dbReference type="NCBIfam" id="TIGR04057">
    <property type="entry name" value="SusC_RagA_signa"/>
    <property type="match status" value="1"/>
</dbReference>
<dbReference type="EMBL" id="JACHGF010000003">
    <property type="protein sequence ID" value="MBB5284128.1"/>
    <property type="molecule type" value="Genomic_DNA"/>
</dbReference>
<dbReference type="GO" id="GO:0009279">
    <property type="term" value="C:cell outer membrane"/>
    <property type="evidence" value="ECO:0007669"/>
    <property type="project" value="UniProtKB-SubCell"/>
</dbReference>
<evidence type="ECO:0000313" key="10">
    <source>
        <dbReference type="EMBL" id="MBB5284128.1"/>
    </source>
</evidence>
<feature type="domain" description="TonB-dependent receptor plug" evidence="9">
    <location>
        <begin position="153"/>
        <end position="275"/>
    </location>
</feature>
<dbReference type="InterPro" id="IPR036942">
    <property type="entry name" value="Beta-barrel_TonB_sf"/>
</dbReference>
<evidence type="ECO:0000256" key="3">
    <source>
        <dbReference type="ARBA" id="ARBA00022452"/>
    </source>
</evidence>
<comment type="subcellular location">
    <subcellularLocation>
        <location evidence="1 7">Cell outer membrane</location>
        <topology evidence="1 7">Multi-pass membrane protein</topology>
    </subcellularLocation>
</comment>
<feature type="chain" id="PRO_5032591706" evidence="8">
    <location>
        <begin position="31"/>
        <end position="1162"/>
    </location>
</feature>
<dbReference type="Pfam" id="PF07715">
    <property type="entry name" value="Plug"/>
    <property type="match status" value="1"/>
</dbReference>
<dbReference type="Proteomes" id="UP000557307">
    <property type="component" value="Unassembled WGS sequence"/>
</dbReference>
<dbReference type="InterPro" id="IPR039426">
    <property type="entry name" value="TonB-dep_rcpt-like"/>
</dbReference>
<reference evidence="10 11" key="1">
    <citation type="submission" date="2020-08" db="EMBL/GenBank/DDBJ databases">
        <title>Genomic Encyclopedia of Type Strains, Phase IV (KMG-IV): sequencing the most valuable type-strain genomes for metagenomic binning, comparative biology and taxonomic classification.</title>
        <authorList>
            <person name="Goeker M."/>
        </authorList>
    </citation>
    <scope>NUCLEOTIDE SEQUENCE [LARGE SCALE GENOMIC DNA]</scope>
    <source>
        <strain evidence="10 11">DSM 105074</strain>
    </source>
</reference>
<comment type="similarity">
    <text evidence="7">Belongs to the TonB-dependent receptor family.</text>
</comment>
<keyword evidence="11" id="KW-1185">Reference proteome</keyword>
<evidence type="ECO:0000256" key="2">
    <source>
        <dbReference type="ARBA" id="ARBA00022448"/>
    </source>
</evidence>
<protein>
    <submittedName>
        <fullName evidence="10">TonB-linked SusC/RagA family outer membrane protein</fullName>
    </submittedName>
</protein>
<dbReference type="SUPFAM" id="SSF56935">
    <property type="entry name" value="Porins"/>
    <property type="match status" value="1"/>
</dbReference>
<name>A0A840TVI3_9BACT</name>
<keyword evidence="4 7" id="KW-0812">Transmembrane</keyword>
<proteinExistence type="inferred from homology"/>
<evidence type="ECO:0000256" key="5">
    <source>
        <dbReference type="ARBA" id="ARBA00023136"/>
    </source>
</evidence>
<dbReference type="Gene3D" id="2.170.130.10">
    <property type="entry name" value="TonB-dependent receptor, plug domain"/>
    <property type="match status" value="1"/>
</dbReference>
<evidence type="ECO:0000256" key="1">
    <source>
        <dbReference type="ARBA" id="ARBA00004571"/>
    </source>
</evidence>
<gene>
    <name evidence="10" type="ORF">HNQ92_002271</name>
</gene>
<dbReference type="InterPro" id="IPR037066">
    <property type="entry name" value="Plug_dom_sf"/>
</dbReference>
<evidence type="ECO:0000256" key="6">
    <source>
        <dbReference type="ARBA" id="ARBA00023237"/>
    </source>
</evidence>
<keyword evidence="6 7" id="KW-0998">Cell outer membrane</keyword>
<keyword evidence="5 7" id="KW-0472">Membrane</keyword>
<keyword evidence="2 7" id="KW-0813">Transport</keyword>
<keyword evidence="8" id="KW-0732">Signal</keyword>
<dbReference type="NCBIfam" id="TIGR04056">
    <property type="entry name" value="OMP_RagA_SusC"/>
    <property type="match status" value="1"/>
</dbReference>
<dbReference type="Gene3D" id="2.60.40.1120">
    <property type="entry name" value="Carboxypeptidase-like, regulatory domain"/>
    <property type="match status" value="1"/>
</dbReference>
<dbReference type="InterPro" id="IPR008969">
    <property type="entry name" value="CarboxyPept-like_regulatory"/>
</dbReference>